<organism evidence="1 2">
    <name type="scientific">Kwoniella europaea PYCC6329</name>
    <dbReference type="NCBI Taxonomy" id="1423913"/>
    <lineage>
        <taxon>Eukaryota</taxon>
        <taxon>Fungi</taxon>
        <taxon>Dikarya</taxon>
        <taxon>Basidiomycota</taxon>
        <taxon>Agaricomycotina</taxon>
        <taxon>Tremellomycetes</taxon>
        <taxon>Tremellales</taxon>
        <taxon>Cryptococcaceae</taxon>
        <taxon>Kwoniella</taxon>
    </lineage>
</organism>
<evidence type="ECO:0000313" key="1">
    <source>
        <dbReference type="EMBL" id="WWD10278.1"/>
    </source>
</evidence>
<sequence>MATTASAPASAPTTTEVPNFKIVGKLDGVPVVHDSVTYAQQVLQSNEYTAKLYATALALANKSYEVATPVLVRTKPILESADGLAVATFDRAEATFPYPFKTPTQDLVVVKQAKGIYDGQIHPYIASAQPVLTDILDKTSQINSAISSRAVATVHTSQDLAHSLLEQLRHLAEHGQNLPATLINGVGKVTGDLKEIVFAKDASIQDKSNKLAAYVKDHAKPVIEEIYNYVNAAKLKAEQEAQAVGEAANGTVENVSAPQS</sequence>
<reference evidence="1 2" key="1">
    <citation type="submission" date="2024-01" db="EMBL/GenBank/DDBJ databases">
        <title>Comparative genomics of Cryptococcus and Kwoniella reveals pathogenesis evolution and contrasting modes of karyotype evolution via chromosome fusion or intercentromeric recombination.</title>
        <authorList>
            <person name="Coelho M.A."/>
            <person name="David-Palma M."/>
            <person name="Shea T."/>
            <person name="Bowers K."/>
            <person name="McGinley-Smith S."/>
            <person name="Mohammad A.W."/>
            <person name="Gnirke A."/>
            <person name="Yurkov A.M."/>
            <person name="Nowrousian M."/>
            <person name="Sun S."/>
            <person name="Cuomo C.A."/>
            <person name="Heitman J."/>
        </authorList>
    </citation>
    <scope>NUCLEOTIDE SEQUENCE [LARGE SCALE GENOMIC DNA]</scope>
    <source>
        <strain evidence="1 2">PYCC6329</strain>
    </source>
</reference>
<gene>
    <name evidence="1" type="ORF">V865_008413</name>
</gene>
<dbReference type="EMBL" id="CP144091">
    <property type="protein sequence ID" value="WWD10278.1"/>
    <property type="molecule type" value="Genomic_DNA"/>
</dbReference>
<proteinExistence type="predicted"/>
<protein>
    <submittedName>
        <fullName evidence="1">Uncharacterized protein</fullName>
    </submittedName>
</protein>
<accession>A0AAX4KWY6</accession>
<evidence type="ECO:0000313" key="2">
    <source>
        <dbReference type="Proteomes" id="UP001358614"/>
    </source>
</evidence>
<name>A0AAX4KWY6_9TREE</name>
<keyword evidence="2" id="KW-1185">Reference proteome</keyword>
<dbReference type="Proteomes" id="UP001358614">
    <property type="component" value="Chromosome 3"/>
</dbReference>
<dbReference type="GeneID" id="91107214"/>
<dbReference type="KEGG" id="ker:91107214"/>
<dbReference type="RefSeq" id="XP_066088245.1">
    <property type="nucleotide sequence ID" value="XM_066232148.1"/>
</dbReference>
<dbReference type="AlphaFoldDB" id="A0AAX4KWY6"/>